<dbReference type="RefSeq" id="WP_035482493.1">
    <property type="nucleotide sequence ID" value="NZ_QYYA01000004.1"/>
</dbReference>
<keyword evidence="8" id="KW-1185">Reference proteome</keyword>
<evidence type="ECO:0000256" key="2">
    <source>
        <dbReference type="ARBA" id="ARBA00022692"/>
    </source>
</evidence>
<dbReference type="NCBIfam" id="TIGR03902">
    <property type="entry name" value="rhom_GG_sort"/>
    <property type="match status" value="1"/>
</dbReference>
<evidence type="ECO:0000256" key="5">
    <source>
        <dbReference type="SAM" id="Phobius"/>
    </source>
</evidence>
<feature type="transmembrane region" description="Helical" evidence="5">
    <location>
        <begin position="168"/>
        <end position="188"/>
    </location>
</feature>
<dbReference type="EC" id="3.4.21.-" evidence="7"/>
<feature type="transmembrane region" description="Helical" evidence="5">
    <location>
        <begin position="58"/>
        <end position="79"/>
    </location>
</feature>
<dbReference type="AlphaFoldDB" id="A0A418XVL9"/>
<evidence type="ECO:0000256" key="1">
    <source>
        <dbReference type="ARBA" id="ARBA00004141"/>
    </source>
</evidence>
<dbReference type="GO" id="GO:0016020">
    <property type="term" value="C:membrane"/>
    <property type="evidence" value="ECO:0007669"/>
    <property type="project" value="UniProtKB-SubCell"/>
</dbReference>
<comment type="subcellular location">
    <subcellularLocation>
        <location evidence="1">Membrane</location>
        <topology evidence="1">Multi-pass membrane protein</topology>
    </subcellularLocation>
</comment>
<keyword evidence="2 5" id="KW-0812">Transmembrane</keyword>
<dbReference type="SUPFAM" id="SSF144091">
    <property type="entry name" value="Rhomboid-like"/>
    <property type="match status" value="1"/>
</dbReference>
<evidence type="ECO:0000313" key="7">
    <source>
        <dbReference type="EMBL" id="RJG16763.1"/>
    </source>
</evidence>
<evidence type="ECO:0000256" key="4">
    <source>
        <dbReference type="ARBA" id="ARBA00023136"/>
    </source>
</evidence>
<feature type="domain" description="Peptidase S54 rhomboid" evidence="6">
    <location>
        <begin position="42"/>
        <end position="185"/>
    </location>
</feature>
<evidence type="ECO:0000259" key="6">
    <source>
        <dbReference type="Pfam" id="PF01694"/>
    </source>
</evidence>
<evidence type="ECO:0000256" key="3">
    <source>
        <dbReference type="ARBA" id="ARBA00022989"/>
    </source>
</evidence>
<dbReference type="InterPro" id="IPR023826">
    <property type="entry name" value="Rhom-like_SP_proteobac"/>
</dbReference>
<feature type="transmembrane region" description="Helical" evidence="5">
    <location>
        <begin position="84"/>
        <end position="102"/>
    </location>
</feature>
<dbReference type="Pfam" id="PF01694">
    <property type="entry name" value="Rhomboid"/>
    <property type="match status" value="1"/>
</dbReference>
<comment type="caution">
    <text evidence="7">The sequence shown here is derived from an EMBL/GenBank/DDBJ whole genome shotgun (WGS) entry which is preliminary data.</text>
</comment>
<keyword evidence="7" id="KW-0378">Hydrolase</keyword>
<name>A0A418XVL9_9GAMM</name>
<reference evidence="7 8" key="1">
    <citation type="submission" date="2018-09" db="EMBL/GenBank/DDBJ databases">
        <title>Alcanivorax profundi sp. nov., isolated from 1000 m-depth seawater of the Mariana Trench.</title>
        <authorList>
            <person name="Liu J."/>
        </authorList>
    </citation>
    <scope>NUCLEOTIDE SEQUENCE [LARGE SCALE GENOMIC DNA]</scope>
    <source>
        <strain evidence="7 8">MTEO17</strain>
    </source>
</reference>
<dbReference type="Proteomes" id="UP000283734">
    <property type="component" value="Unassembled WGS sequence"/>
</dbReference>
<keyword evidence="3 5" id="KW-1133">Transmembrane helix</keyword>
<accession>A0A418XVL9</accession>
<organism evidence="7 8">
    <name type="scientific">Alcanivorax profundi</name>
    <dbReference type="NCBI Taxonomy" id="2338368"/>
    <lineage>
        <taxon>Bacteria</taxon>
        <taxon>Pseudomonadati</taxon>
        <taxon>Pseudomonadota</taxon>
        <taxon>Gammaproteobacteria</taxon>
        <taxon>Oceanospirillales</taxon>
        <taxon>Alcanivoracaceae</taxon>
        <taxon>Alcanivorax</taxon>
    </lineage>
</organism>
<feature type="transmembrane region" description="Helical" evidence="5">
    <location>
        <begin position="108"/>
        <end position="126"/>
    </location>
</feature>
<evidence type="ECO:0000313" key="8">
    <source>
        <dbReference type="Proteomes" id="UP000283734"/>
    </source>
</evidence>
<keyword evidence="4 5" id="KW-0472">Membrane</keyword>
<dbReference type="PANTHER" id="PTHR43066">
    <property type="entry name" value="RHOMBOID-RELATED PROTEIN"/>
    <property type="match status" value="1"/>
</dbReference>
<dbReference type="Gene3D" id="1.20.1540.10">
    <property type="entry name" value="Rhomboid-like"/>
    <property type="match status" value="1"/>
</dbReference>
<dbReference type="EMBL" id="QYYA01000004">
    <property type="protein sequence ID" value="RJG16763.1"/>
    <property type="molecule type" value="Genomic_DNA"/>
</dbReference>
<gene>
    <name evidence="7" type="primary">rrtA</name>
    <name evidence="7" type="ORF">D4A39_13160</name>
</gene>
<proteinExistence type="predicted"/>
<protein>
    <submittedName>
        <fullName evidence="7">Rhombosortase</fullName>
        <ecNumber evidence="7">3.4.21.-</ecNumber>
    </submittedName>
</protein>
<dbReference type="OrthoDB" id="196054at2"/>
<sequence>MQPRDTKLRPQFVAFMAVLAVLGVGHEWANPWLEFDRAAIEQGQVWRIVTCHLVHLNVWHLLLNLAGLLLCGVFFADLLDRWRFWSWLGFCSLVAGLALYGLDSQLRYYVGLSGILHGLLVLCLLLGWRGNPWLHSLVLLIIAGRLFSEHNPGYDINYLHNWIDGSVYVNAHLYGAVSGLMLWGLLWGKACVARQKEQQRQ</sequence>
<dbReference type="GO" id="GO:0004252">
    <property type="term" value="F:serine-type endopeptidase activity"/>
    <property type="evidence" value="ECO:0007669"/>
    <property type="project" value="InterPro"/>
</dbReference>
<dbReference type="InterPro" id="IPR022764">
    <property type="entry name" value="Peptidase_S54_rhomboid_dom"/>
</dbReference>
<dbReference type="InterPro" id="IPR035952">
    <property type="entry name" value="Rhomboid-like_sf"/>
</dbReference>